<keyword evidence="21" id="KW-1185">Reference proteome</keyword>
<dbReference type="EMBL" id="WESC01000005">
    <property type="protein sequence ID" value="KAB7740756.1"/>
    <property type="molecule type" value="Genomic_DNA"/>
</dbReference>
<dbReference type="SUPFAM" id="SSF52540">
    <property type="entry name" value="P-loop containing nucleoside triphosphate hydrolases"/>
    <property type="match status" value="1"/>
</dbReference>
<keyword evidence="10" id="KW-0238">DNA-binding</keyword>
<evidence type="ECO:0000313" key="21">
    <source>
        <dbReference type="Proteomes" id="UP000468901"/>
    </source>
</evidence>
<keyword evidence="8" id="KW-0902">Two-component regulatory system</keyword>
<dbReference type="InterPro" id="IPR003593">
    <property type="entry name" value="AAA+_ATPase"/>
</dbReference>
<dbReference type="PRINTS" id="PR01590">
    <property type="entry name" value="HTHFIS"/>
</dbReference>
<dbReference type="InterPro" id="IPR025662">
    <property type="entry name" value="Sigma_54_int_dom_ATP-bd_1"/>
</dbReference>
<dbReference type="FunFam" id="3.40.50.300:FF:000006">
    <property type="entry name" value="DNA-binding transcriptional regulator NtrC"/>
    <property type="match status" value="1"/>
</dbReference>
<evidence type="ECO:0000256" key="2">
    <source>
        <dbReference type="ARBA" id="ARBA00019059"/>
    </source>
</evidence>
<dbReference type="InterPro" id="IPR002197">
    <property type="entry name" value="HTH_Fis"/>
</dbReference>
<dbReference type="InterPro" id="IPR058031">
    <property type="entry name" value="AAA_lid_NorR"/>
</dbReference>
<dbReference type="GO" id="GO:0043565">
    <property type="term" value="F:sequence-specific DNA binding"/>
    <property type="evidence" value="ECO:0007669"/>
    <property type="project" value="InterPro"/>
</dbReference>
<evidence type="ECO:0000256" key="17">
    <source>
        <dbReference type="PROSITE-ProRule" id="PRU00169"/>
    </source>
</evidence>
<dbReference type="GO" id="GO:0005524">
    <property type="term" value="F:ATP binding"/>
    <property type="evidence" value="ECO:0007669"/>
    <property type="project" value="UniProtKB-KW"/>
</dbReference>
<keyword evidence="12" id="KW-0804">Transcription</keyword>
<feature type="domain" description="Sigma-54 factor interaction" evidence="18">
    <location>
        <begin position="146"/>
        <end position="375"/>
    </location>
</feature>
<comment type="function">
    <text evidence="16">Member of the two-component regulatory system NtrB/NtrC, which controls expression of the nitrogen-regulated (ntr) genes in response to nitrogen limitation. Phosphorylated NtrC binds directly to DNA and stimulates the formation of open promoter-sigma54-RNA polymerase complexes.</text>
</comment>
<comment type="caution">
    <text evidence="20">The sequence shown here is derived from an EMBL/GenBank/DDBJ whole genome shotgun (WGS) entry which is preliminary data.</text>
</comment>
<dbReference type="SUPFAM" id="SSF52172">
    <property type="entry name" value="CheY-like"/>
    <property type="match status" value="1"/>
</dbReference>
<dbReference type="PROSITE" id="PS00676">
    <property type="entry name" value="SIGMA54_INTERACT_2"/>
    <property type="match status" value="1"/>
</dbReference>
<feature type="domain" description="Response regulatory" evidence="19">
    <location>
        <begin position="4"/>
        <end position="121"/>
    </location>
</feature>
<evidence type="ECO:0000256" key="4">
    <source>
        <dbReference type="ARBA" id="ARBA00022491"/>
    </source>
</evidence>
<keyword evidence="7" id="KW-0067">ATP-binding</keyword>
<feature type="modified residue" description="4-aspartylphosphate" evidence="17">
    <location>
        <position position="56"/>
    </location>
</feature>
<dbReference type="Pfam" id="PF00158">
    <property type="entry name" value="Sigma54_activat"/>
    <property type="match status" value="1"/>
</dbReference>
<proteinExistence type="predicted"/>
<dbReference type="Gene3D" id="1.10.10.60">
    <property type="entry name" value="Homeodomain-like"/>
    <property type="match status" value="1"/>
</dbReference>
<dbReference type="RefSeq" id="WP_152215587.1">
    <property type="nucleotide sequence ID" value="NZ_JBAQYD010000383.1"/>
</dbReference>
<protein>
    <recommendedName>
        <fullName evidence="2">DNA-binding transcriptional regulator NtrC</fullName>
    </recommendedName>
    <alternativeName>
        <fullName evidence="14">Nitrogen regulation protein NR(I)</fullName>
    </alternativeName>
    <alternativeName>
        <fullName evidence="15">Nitrogen regulator I</fullName>
    </alternativeName>
</protein>
<dbReference type="SMART" id="SM00448">
    <property type="entry name" value="REC"/>
    <property type="match status" value="1"/>
</dbReference>
<dbReference type="InterPro" id="IPR025943">
    <property type="entry name" value="Sigma_54_int_dom_ATP-bd_2"/>
</dbReference>
<keyword evidence="3" id="KW-0963">Cytoplasm</keyword>
<keyword evidence="9" id="KW-0805">Transcription regulation</keyword>
<dbReference type="InterPro" id="IPR001789">
    <property type="entry name" value="Sig_transdc_resp-reg_receiver"/>
</dbReference>
<evidence type="ECO:0000313" key="20">
    <source>
        <dbReference type="EMBL" id="KAB7740756.1"/>
    </source>
</evidence>
<organism evidence="20 21">
    <name type="scientific">Parvibaculum sedimenti</name>
    <dbReference type="NCBI Taxonomy" id="2608632"/>
    <lineage>
        <taxon>Bacteria</taxon>
        <taxon>Pseudomonadati</taxon>
        <taxon>Pseudomonadota</taxon>
        <taxon>Alphaproteobacteria</taxon>
        <taxon>Hyphomicrobiales</taxon>
        <taxon>Parvibaculaceae</taxon>
        <taxon>Parvibaculum</taxon>
    </lineage>
</organism>
<dbReference type="GO" id="GO:0006355">
    <property type="term" value="P:regulation of DNA-templated transcription"/>
    <property type="evidence" value="ECO:0007669"/>
    <property type="project" value="InterPro"/>
</dbReference>
<keyword evidence="13" id="KW-0535">Nitrogen fixation</keyword>
<dbReference type="SMART" id="SM00382">
    <property type="entry name" value="AAA"/>
    <property type="match status" value="1"/>
</dbReference>
<dbReference type="Gene3D" id="3.40.50.2300">
    <property type="match status" value="1"/>
</dbReference>
<dbReference type="GO" id="GO:0005737">
    <property type="term" value="C:cytoplasm"/>
    <property type="evidence" value="ECO:0007669"/>
    <property type="project" value="UniProtKB-SubCell"/>
</dbReference>
<reference evidence="20 21" key="1">
    <citation type="submission" date="2019-09" db="EMBL/GenBank/DDBJ databases">
        <title>Parvibaculum sedimenti sp. nov., isolated from sediment.</title>
        <authorList>
            <person name="Wang Y."/>
        </authorList>
    </citation>
    <scope>NUCLEOTIDE SEQUENCE [LARGE SCALE GENOMIC DNA]</scope>
    <source>
        <strain evidence="20 21">HXT-9</strain>
    </source>
</reference>
<keyword evidence="6" id="KW-0547">Nucleotide-binding</keyword>
<dbReference type="PROSITE" id="PS50110">
    <property type="entry name" value="RESPONSE_REGULATORY"/>
    <property type="match status" value="1"/>
</dbReference>
<dbReference type="Gene3D" id="1.10.8.60">
    <property type="match status" value="1"/>
</dbReference>
<evidence type="ECO:0000256" key="5">
    <source>
        <dbReference type="ARBA" id="ARBA00022553"/>
    </source>
</evidence>
<evidence type="ECO:0000256" key="15">
    <source>
        <dbReference type="ARBA" id="ARBA00031910"/>
    </source>
</evidence>
<evidence type="ECO:0000256" key="9">
    <source>
        <dbReference type="ARBA" id="ARBA00023015"/>
    </source>
</evidence>
<dbReference type="Pfam" id="PF00072">
    <property type="entry name" value="Response_reg"/>
    <property type="match status" value="1"/>
</dbReference>
<evidence type="ECO:0000256" key="1">
    <source>
        <dbReference type="ARBA" id="ARBA00004496"/>
    </source>
</evidence>
<keyword evidence="4" id="KW-0678">Repressor</keyword>
<keyword evidence="5 17" id="KW-0597">Phosphoprotein</keyword>
<dbReference type="AlphaFoldDB" id="A0A6N6VI73"/>
<dbReference type="SUPFAM" id="SSF46689">
    <property type="entry name" value="Homeodomain-like"/>
    <property type="match status" value="1"/>
</dbReference>
<evidence type="ECO:0000256" key="8">
    <source>
        <dbReference type="ARBA" id="ARBA00023012"/>
    </source>
</evidence>
<dbReference type="InterPro" id="IPR009057">
    <property type="entry name" value="Homeodomain-like_sf"/>
</dbReference>
<dbReference type="PROSITE" id="PS00675">
    <property type="entry name" value="SIGMA54_INTERACT_1"/>
    <property type="match status" value="1"/>
</dbReference>
<evidence type="ECO:0000256" key="6">
    <source>
        <dbReference type="ARBA" id="ARBA00022741"/>
    </source>
</evidence>
<dbReference type="InterPro" id="IPR027417">
    <property type="entry name" value="P-loop_NTPase"/>
</dbReference>
<dbReference type="PROSITE" id="PS50045">
    <property type="entry name" value="SIGMA54_INTERACT_4"/>
    <property type="match status" value="1"/>
</dbReference>
<evidence type="ECO:0000259" key="18">
    <source>
        <dbReference type="PROSITE" id="PS50045"/>
    </source>
</evidence>
<dbReference type="Gene3D" id="3.40.50.300">
    <property type="entry name" value="P-loop containing nucleotide triphosphate hydrolases"/>
    <property type="match status" value="1"/>
</dbReference>
<evidence type="ECO:0000256" key="16">
    <source>
        <dbReference type="ARBA" id="ARBA00043886"/>
    </source>
</evidence>
<gene>
    <name evidence="20" type="ORF">F2P47_06840</name>
</gene>
<dbReference type="GO" id="GO:0000160">
    <property type="term" value="P:phosphorelay signal transduction system"/>
    <property type="evidence" value="ECO:0007669"/>
    <property type="project" value="UniProtKB-KW"/>
</dbReference>
<dbReference type="InterPro" id="IPR002078">
    <property type="entry name" value="Sigma_54_int"/>
</dbReference>
<keyword evidence="11" id="KW-0010">Activator</keyword>
<dbReference type="Proteomes" id="UP000468901">
    <property type="component" value="Unassembled WGS sequence"/>
</dbReference>
<dbReference type="PANTHER" id="PTHR32071">
    <property type="entry name" value="TRANSCRIPTIONAL REGULATORY PROTEIN"/>
    <property type="match status" value="1"/>
</dbReference>
<evidence type="ECO:0000259" key="19">
    <source>
        <dbReference type="PROSITE" id="PS50110"/>
    </source>
</evidence>
<comment type="subcellular location">
    <subcellularLocation>
        <location evidence="1">Cytoplasm</location>
    </subcellularLocation>
</comment>
<dbReference type="CDD" id="cd00009">
    <property type="entry name" value="AAA"/>
    <property type="match status" value="1"/>
</dbReference>
<evidence type="ECO:0000256" key="10">
    <source>
        <dbReference type="ARBA" id="ARBA00023125"/>
    </source>
</evidence>
<evidence type="ECO:0000256" key="13">
    <source>
        <dbReference type="ARBA" id="ARBA00023231"/>
    </source>
</evidence>
<name>A0A6N6VI73_9HYPH</name>
<evidence type="ECO:0000256" key="14">
    <source>
        <dbReference type="ARBA" id="ARBA00029881"/>
    </source>
</evidence>
<evidence type="ECO:0000256" key="3">
    <source>
        <dbReference type="ARBA" id="ARBA00022490"/>
    </source>
</evidence>
<dbReference type="Pfam" id="PF02954">
    <property type="entry name" value="HTH_8"/>
    <property type="match status" value="1"/>
</dbReference>
<evidence type="ECO:0000256" key="7">
    <source>
        <dbReference type="ARBA" id="ARBA00022840"/>
    </source>
</evidence>
<dbReference type="PANTHER" id="PTHR32071:SF95">
    <property type="entry name" value="DNA-BINDING TRANSCRIPTIONAL REGULATOR NTRC"/>
    <property type="match status" value="1"/>
</dbReference>
<dbReference type="InterPro" id="IPR011006">
    <property type="entry name" value="CheY-like_superfamily"/>
</dbReference>
<evidence type="ECO:0000256" key="12">
    <source>
        <dbReference type="ARBA" id="ARBA00023163"/>
    </source>
</evidence>
<sequence length="506" mass="55455">MTQTILIVDDDPAQRRILEEVVKRDGYRPVCVDGGEAALAYLDGPSGPEISLIILDLVMPGVDGMEVLSRVHPSKPNLPVIVLTAHGGIETVVNVMREGATDFVIKPVSPERLHVSMRNALKVNALTGELSRLQKKQSGRLKFSDIVARSALMAQVIRFGKRAAQSNIPIIIEGESGVGKELIASAIQGESDRAGKPFVTVNCGAIPENLVESILFGHEKGAFTGASDKHAGKFQEASGGTLFLDEIGELPLDMQVKLLRALQQGEVDPVGSKKPVKVDIRLISATNRDLLQMVKEGRFREDLYYRLNVFPIHVPALRERKEDIPDLVAHFIRRLAAEEGKPVMGISRDALSMLCAFDWPGNVRQVENAVFRAIVLCDGEMLQASDFPQIASMADAHMPAAARMPVADYAPVFDRAAERPEPFAQTSRPEGRLTLAEFARSNFSDGIAITDAAGNMRKLEDVEAEMIRLAIEKYKGHMTEVARRLGIGRSTLYRKVRDLGLEVREG</sequence>
<accession>A0A6N6VI73</accession>
<evidence type="ECO:0000256" key="11">
    <source>
        <dbReference type="ARBA" id="ARBA00023159"/>
    </source>
</evidence>
<dbReference type="Pfam" id="PF25601">
    <property type="entry name" value="AAA_lid_14"/>
    <property type="match status" value="1"/>
</dbReference>